<dbReference type="Proteomes" id="UP000030746">
    <property type="component" value="Unassembled WGS sequence"/>
</dbReference>
<protein>
    <submittedName>
        <fullName evidence="3">Uncharacterized protein</fullName>
    </submittedName>
</protein>
<feature type="region of interest" description="Disordered" evidence="1">
    <location>
        <begin position="275"/>
        <end position="296"/>
    </location>
</feature>
<feature type="transmembrane region" description="Helical" evidence="2">
    <location>
        <begin position="108"/>
        <end position="131"/>
    </location>
</feature>
<dbReference type="GeneID" id="20250040"/>
<proteinExistence type="predicted"/>
<keyword evidence="2" id="KW-1133">Transmembrane helix</keyword>
<feature type="compositionally biased region" description="Basic and acidic residues" evidence="1">
    <location>
        <begin position="275"/>
        <end position="293"/>
    </location>
</feature>
<gene>
    <name evidence="3" type="ORF">LOTGIDRAFT_236048</name>
</gene>
<dbReference type="EMBL" id="KB203382">
    <property type="protein sequence ID" value="ESO84807.1"/>
    <property type="molecule type" value="Genomic_DNA"/>
</dbReference>
<dbReference type="HOGENOM" id="CLU_788212_0_0_1"/>
<keyword evidence="4" id="KW-1185">Reference proteome</keyword>
<dbReference type="RefSeq" id="XP_009064430.1">
    <property type="nucleotide sequence ID" value="XM_009066182.1"/>
</dbReference>
<dbReference type="KEGG" id="lgi:LOTGIDRAFT_236048"/>
<dbReference type="CDD" id="cd12087">
    <property type="entry name" value="TM_EGFR-like"/>
    <property type="match status" value="1"/>
</dbReference>
<keyword evidence="2" id="KW-0472">Membrane</keyword>
<evidence type="ECO:0000313" key="4">
    <source>
        <dbReference type="Proteomes" id="UP000030746"/>
    </source>
</evidence>
<evidence type="ECO:0000256" key="2">
    <source>
        <dbReference type="SAM" id="Phobius"/>
    </source>
</evidence>
<sequence>MFVQANDGPMFLCHEEGEFFYTEPIDISEPIVNFNVVINLLDNDDVIWLGFFAPQGNDGVTINCKVSDMTVGIFTPGITPAPTTTDLEVATIDAEKEDGELHGDIEGVYIGIGVGVGLLVICILVVLVLIFRRRLVLLLFKSILCRYFKSLDGWATELSQRGGRSKTKSKGSILKYSEVEADDHVEGNHYTSDNDQTGSRSNEISYQNIASKFNKSDHVGQESLLKANRAITPEGAKFRPTSQADSVAYTYVDQEFFQNKFQDPSKVTVVELKTRGSPKEEYAEPDLKSKGDKSNLQTDDTAVEDEYNHLSALISKPKLVKSDTTLKDYDHIDCTGKVAVSLTDEDTYNHIN</sequence>
<organism evidence="3 4">
    <name type="scientific">Lottia gigantea</name>
    <name type="common">Giant owl limpet</name>
    <dbReference type="NCBI Taxonomy" id="225164"/>
    <lineage>
        <taxon>Eukaryota</taxon>
        <taxon>Metazoa</taxon>
        <taxon>Spiralia</taxon>
        <taxon>Lophotrochozoa</taxon>
        <taxon>Mollusca</taxon>
        <taxon>Gastropoda</taxon>
        <taxon>Patellogastropoda</taxon>
        <taxon>Lottioidea</taxon>
        <taxon>Lottiidae</taxon>
        <taxon>Lottia</taxon>
    </lineage>
</organism>
<evidence type="ECO:0000256" key="1">
    <source>
        <dbReference type="SAM" id="MobiDB-lite"/>
    </source>
</evidence>
<reference evidence="3 4" key="1">
    <citation type="journal article" date="2013" name="Nature">
        <title>Insights into bilaterian evolution from three spiralian genomes.</title>
        <authorList>
            <person name="Simakov O."/>
            <person name="Marletaz F."/>
            <person name="Cho S.J."/>
            <person name="Edsinger-Gonzales E."/>
            <person name="Havlak P."/>
            <person name="Hellsten U."/>
            <person name="Kuo D.H."/>
            <person name="Larsson T."/>
            <person name="Lv J."/>
            <person name="Arendt D."/>
            <person name="Savage R."/>
            <person name="Osoegawa K."/>
            <person name="de Jong P."/>
            <person name="Grimwood J."/>
            <person name="Chapman J.A."/>
            <person name="Shapiro H."/>
            <person name="Aerts A."/>
            <person name="Otillar R.P."/>
            <person name="Terry A.Y."/>
            <person name="Boore J.L."/>
            <person name="Grigoriev I.V."/>
            <person name="Lindberg D.R."/>
            <person name="Seaver E.C."/>
            <person name="Weisblat D.A."/>
            <person name="Putnam N.H."/>
            <person name="Rokhsar D.S."/>
        </authorList>
    </citation>
    <scope>NUCLEOTIDE SEQUENCE [LARGE SCALE GENOMIC DNA]</scope>
</reference>
<dbReference type="CTD" id="20250040"/>
<accession>V3ZKJ1</accession>
<name>V3ZKJ1_LOTGI</name>
<evidence type="ECO:0000313" key="3">
    <source>
        <dbReference type="EMBL" id="ESO84807.1"/>
    </source>
</evidence>
<dbReference type="AlphaFoldDB" id="V3ZKJ1"/>
<keyword evidence="2" id="KW-0812">Transmembrane</keyword>